<evidence type="ECO:0000256" key="5">
    <source>
        <dbReference type="ARBA" id="ARBA00012766"/>
    </source>
</evidence>
<evidence type="ECO:0000256" key="6">
    <source>
        <dbReference type="ARBA" id="ARBA00019930"/>
    </source>
</evidence>
<dbReference type="Pfam" id="PF00383">
    <property type="entry name" value="dCMP_cyt_deam_1"/>
    <property type="match status" value="1"/>
</dbReference>
<proteinExistence type="inferred from homology"/>
<comment type="pathway">
    <text evidence="2">Cofactor biosynthesis; riboflavin biosynthesis; 5-amino-6-(D-ribitylamino)uracil from GTP: step 2/4.</text>
</comment>
<dbReference type="InterPro" id="IPR002734">
    <property type="entry name" value="RibDG_C"/>
</dbReference>
<dbReference type="PROSITE" id="PS51747">
    <property type="entry name" value="CYT_DCMP_DEAMINASES_2"/>
    <property type="match status" value="1"/>
</dbReference>
<dbReference type="Proteomes" id="UP001595699">
    <property type="component" value="Unassembled WGS sequence"/>
</dbReference>
<evidence type="ECO:0000256" key="10">
    <source>
        <dbReference type="ARBA" id="ARBA00049886"/>
    </source>
</evidence>
<gene>
    <name evidence="12" type="ORF">ACFOUW_08925</name>
</gene>
<reference evidence="13" key="1">
    <citation type="journal article" date="2019" name="Int. J. Syst. Evol. Microbiol.">
        <title>The Global Catalogue of Microorganisms (GCM) 10K type strain sequencing project: providing services to taxonomists for standard genome sequencing and annotation.</title>
        <authorList>
            <consortium name="The Broad Institute Genomics Platform"/>
            <consortium name="The Broad Institute Genome Sequencing Center for Infectious Disease"/>
            <person name="Wu L."/>
            <person name="Ma J."/>
        </authorList>
    </citation>
    <scope>NUCLEOTIDE SEQUENCE [LARGE SCALE GENOMIC DNA]</scope>
    <source>
        <strain evidence="13">CGMCC 4.7241</strain>
    </source>
</reference>
<evidence type="ECO:0000256" key="4">
    <source>
        <dbReference type="ARBA" id="ARBA00007417"/>
    </source>
</evidence>
<organism evidence="12 13">
    <name type="scientific">Tenggerimyces flavus</name>
    <dbReference type="NCBI Taxonomy" id="1708749"/>
    <lineage>
        <taxon>Bacteria</taxon>
        <taxon>Bacillati</taxon>
        <taxon>Actinomycetota</taxon>
        <taxon>Actinomycetes</taxon>
        <taxon>Propionibacteriales</taxon>
        <taxon>Nocardioidaceae</taxon>
        <taxon>Tenggerimyces</taxon>
    </lineage>
</organism>
<evidence type="ECO:0000259" key="11">
    <source>
        <dbReference type="PROSITE" id="PS51747"/>
    </source>
</evidence>
<evidence type="ECO:0000256" key="1">
    <source>
        <dbReference type="ARBA" id="ARBA00002151"/>
    </source>
</evidence>
<comment type="similarity">
    <text evidence="3">In the N-terminal section; belongs to the cytidine and deoxycytidylate deaminase family.</text>
</comment>
<dbReference type="InterPro" id="IPR016193">
    <property type="entry name" value="Cytidine_deaminase-like"/>
</dbReference>
<evidence type="ECO:0000256" key="8">
    <source>
        <dbReference type="ARBA" id="ARBA00023002"/>
    </source>
</evidence>
<dbReference type="InterPro" id="IPR050765">
    <property type="entry name" value="Riboflavin_Biosynth_HTPR"/>
</dbReference>
<sequence>MSDRPYVLVSCAMSVDGFLDDASAERLILSNSDDLDRVDELRARCDAILVGANTIRRDDPRLLVRSDVRRLARVAEGLPPSPLRVTVTRSGELSPGARFFAGEAESVVFSSLSEALPALVERGVRRLLVEGGSAVLTSLFAADLVDELQLAVAPFFVGDALAPRFVGPGAFPHSARRRMRLAGVEQVGDVVVLRYLLGAMDDERWLREAIEHSRLCPPSRTAFSVGAIVVSASGEELARGYSREGDPLNHAEEAALAKLSGDLSGATIYSSLEPCSTRKSRERSCADHIEAAGLRRVVFAWREPSLFVTGEGAERLTAAGIDVVELPALAPNVREVNAHLF</sequence>
<feature type="domain" description="CMP/dCMP-type deaminase" evidence="11">
    <location>
        <begin position="200"/>
        <end position="323"/>
    </location>
</feature>
<comment type="catalytic activity">
    <reaction evidence="10">
        <text>2,5-diamino-6-hydroxy-4-(5-phosphoribosylamino)-pyrimidine + H2O + H(+) = 5-amino-6-(5-phospho-D-ribosylamino)uracil + NH4(+)</text>
        <dbReference type="Rhea" id="RHEA:21868"/>
        <dbReference type="ChEBI" id="CHEBI:15377"/>
        <dbReference type="ChEBI" id="CHEBI:15378"/>
        <dbReference type="ChEBI" id="CHEBI:28938"/>
        <dbReference type="ChEBI" id="CHEBI:58453"/>
        <dbReference type="ChEBI" id="CHEBI:58614"/>
        <dbReference type="EC" id="3.5.4.26"/>
    </reaction>
</comment>
<dbReference type="RefSeq" id="WP_205117193.1">
    <property type="nucleotide sequence ID" value="NZ_JAFBCM010000001.1"/>
</dbReference>
<protein>
    <recommendedName>
        <fullName evidence="6">Riboflavin biosynthesis protein RibD</fullName>
        <ecNumber evidence="5">3.5.4.26</ecNumber>
    </recommendedName>
</protein>
<dbReference type="PANTHER" id="PTHR38011">
    <property type="entry name" value="DIHYDROFOLATE REDUCTASE FAMILY PROTEIN (AFU_ORTHOLOGUE AFUA_8G06820)"/>
    <property type="match status" value="1"/>
</dbReference>
<accession>A0ABV7Y8P9</accession>
<dbReference type="SUPFAM" id="SSF53597">
    <property type="entry name" value="Dihydrofolate reductase-like"/>
    <property type="match status" value="1"/>
</dbReference>
<comment type="similarity">
    <text evidence="4">In the C-terminal section; belongs to the HTP reductase family.</text>
</comment>
<name>A0ABV7Y8P9_9ACTN</name>
<evidence type="ECO:0000256" key="3">
    <source>
        <dbReference type="ARBA" id="ARBA00005259"/>
    </source>
</evidence>
<dbReference type="SUPFAM" id="SSF53927">
    <property type="entry name" value="Cytidine deaminase-like"/>
    <property type="match status" value="1"/>
</dbReference>
<evidence type="ECO:0000256" key="7">
    <source>
        <dbReference type="ARBA" id="ARBA00022857"/>
    </source>
</evidence>
<evidence type="ECO:0000313" key="13">
    <source>
        <dbReference type="Proteomes" id="UP001595699"/>
    </source>
</evidence>
<dbReference type="PANTHER" id="PTHR38011:SF7">
    <property type="entry name" value="2,5-DIAMINO-6-RIBOSYLAMINO-4(3H)-PYRIMIDINONE 5'-PHOSPHATE REDUCTASE"/>
    <property type="match status" value="1"/>
</dbReference>
<dbReference type="Gene3D" id="3.40.140.10">
    <property type="entry name" value="Cytidine Deaminase, domain 2"/>
    <property type="match status" value="1"/>
</dbReference>
<dbReference type="EC" id="3.5.4.26" evidence="5"/>
<dbReference type="Pfam" id="PF01872">
    <property type="entry name" value="RibD_C"/>
    <property type="match status" value="1"/>
</dbReference>
<comment type="function">
    <text evidence="1">Converts 2,5-diamino-6-(ribosylamino)-4(3h)-pyrimidinone 5'-phosphate into 5-amino-6-(ribosylamino)-2,4(1h,3h)-pyrimidinedione 5'-phosphate.</text>
</comment>
<dbReference type="InterPro" id="IPR002125">
    <property type="entry name" value="CMP_dCMP_dom"/>
</dbReference>
<keyword evidence="7" id="KW-0521">NADP</keyword>
<dbReference type="Gene3D" id="3.40.430.10">
    <property type="entry name" value="Dihydrofolate Reductase, subunit A"/>
    <property type="match status" value="2"/>
</dbReference>
<dbReference type="InterPro" id="IPR024072">
    <property type="entry name" value="DHFR-like_dom_sf"/>
</dbReference>
<comment type="catalytic activity">
    <reaction evidence="9">
        <text>5-amino-6-(5-phospho-D-ribitylamino)uracil + NADP(+) = 5-amino-6-(5-phospho-D-ribosylamino)uracil + NADPH + H(+)</text>
        <dbReference type="Rhea" id="RHEA:17845"/>
        <dbReference type="ChEBI" id="CHEBI:15378"/>
        <dbReference type="ChEBI" id="CHEBI:57783"/>
        <dbReference type="ChEBI" id="CHEBI:58349"/>
        <dbReference type="ChEBI" id="CHEBI:58421"/>
        <dbReference type="ChEBI" id="CHEBI:58453"/>
        <dbReference type="EC" id="1.1.1.193"/>
    </reaction>
</comment>
<evidence type="ECO:0000313" key="12">
    <source>
        <dbReference type="EMBL" id="MFC3760962.1"/>
    </source>
</evidence>
<keyword evidence="8" id="KW-0560">Oxidoreductase</keyword>
<keyword evidence="13" id="KW-1185">Reference proteome</keyword>
<dbReference type="EMBL" id="JBHRZH010000006">
    <property type="protein sequence ID" value="MFC3760962.1"/>
    <property type="molecule type" value="Genomic_DNA"/>
</dbReference>
<evidence type="ECO:0000256" key="9">
    <source>
        <dbReference type="ARBA" id="ARBA00049861"/>
    </source>
</evidence>
<evidence type="ECO:0000256" key="2">
    <source>
        <dbReference type="ARBA" id="ARBA00004882"/>
    </source>
</evidence>
<comment type="caution">
    <text evidence="12">The sequence shown here is derived from an EMBL/GenBank/DDBJ whole genome shotgun (WGS) entry which is preliminary data.</text>
</comment>